<accession>A0ABV2LI84</accession>
<keyword evidence="1" id="KW-0812">Transmembrane</keyword>
<keyword evidence="1" id="KW-1133">Transmembrane helix</keyword>
<evidence type="ECO:0000313" key="3">
    <source>
        <dbReference type="Proteomes" id="UP001549097"/>
    </source>
</evidence>
<organism evidence="2 3">
    <name type="scientific">Fictibacillus halophilus</name>
    <dbReference type="NCBI Taxonomy" id="1610490"/>
    <lineage>
        <taxon>Bacteria</taxon>
        <taxon>Bacillati</taxon>
        <taxon>Bacillota</taxon>
        <taxon>Bacilli</taxon>
        <taxon>Bacillales</taxon>
        <taxon>Fictibacillaceae</taxon>
        <taxon>Fictibacillus</taxon>
    </lineage>
</organism>
<dbReference type="EMBL" id="JBEPMP010000001">
    <property type="protein sequence ID" value="MET3728310.1"/>
    <property type="molecule type" value="Genomic_DNA"/>
</dbReference>
<evidence type="ECO:0000256" key="1">
    <source>
        <dbReference type="SAM" id="Phobius"/>
    </source>
</evidence>
<gene>
    <name evidence="2" type="ORF">ABID52_001891</name>
</gene>
<comment type="caution">
    <text evidence="2">The sequence shown here is derived from an EMBL/GenBank/DDBJ whole genome shotgun (WGS) entry which is preliminary data.</text>
</comment>
<dbReference type="Proteomes" id="UP001549097">
    <property type="component" value="Unassembled WGS sequence"/>
</dbReference>
<keyword evidence="3" id="KW-1185">Reference proteome</keyword>
<evidence type="ECO:0000313" key="2">
    <source>
        <dbReference type="EMBL" id="MET3728310.1"/>
    </source>
</evidence>
<protein>
    <submittedName>
        <fullName evidence="2">Uncharacterized protein</fullName>
    </submittedName>
</protein>
<feature type="transmembrane region" description="Helical" evidence="1">
    <location>
        <begin position="56"/>
        <end position="79"/>
    </location>
</feature>
<name>A0ABV2LI84_9BACL</name>
<dbReference type="RefSeq" id="WP_198767381.1">
    <property type="nucleotide sequence ID" value="NZ_JAEACF010000001.1"/>
</dbReference>
<feature type="transmembrane region" description="Helical" evidence="1">
    <location>
        <begin position="28"/>
        <end position="49"/>
    </location>
</feature>
<feature type="transmembrane region" description="Helical" evidence="1">
    <location>
        <begin position="7"/>
        <end position="22"/>
    </location>
</feature>
<proteinExistence type="predicted"/>
<reference evidence="2 3" key="1">
    <citation type="submission" date="2024-06" db="EMBL/GenBank/DDBJ databases">
        <title>Genomic Encyclopedia of Type Strains, Phase IV (KMG-IV): sequencing the most valuable type-strain genomes for metagenomic binning, comparative biology and taxonomic classification.</title>
        <authorList>
            <person name="Goeker M."/>
        </authorList>
    </citation>
    <scope>NUCLEOTIDE SEQUENCE [LARGE SCALE GENOMIC DNA]</scope>
    <source>
        <strain evidence="2 3">DSM 100124</strain>
    </source>
</reference>
<keyword evidence="1" id="KW-0472">Membrane</keyword>
<sequence>MNKYGKLSLLMVGICIILSFFINENIKYPGIFLLVFGVLSLSGVIFAILSKKWTNIVLGISLNSITFVFLFFLLLAMNIGEA</sequence>